<dbReference type="GeneID" id="70293112"/>
<dbReference type="SMART" id="SM00066">
    <property type="entry name" value="GAL4"/>
    <property type="match status" value="1"/>
</dbReference>
<dbReference type="GO" id="GO:0000981">
    <property type="term" value="F:DNA-binding transcription factor activity, RNA polymerase II-specific"/>
    <property type="evidence" value="ECO:0007669"/>
    <property type="project" value="InterPro"/>
</dbReference>
<feature type="region of interest" description="Disordered" evidence="2">
    <location>
        <begin position="293"/>
        <end position="314"/>
    </location>
</feature>
<feature type="region of interest" description="Disordered" evidence="2">
    <location>
        <begin position="55"/>
        <end position="91"/>
    </location>
</feature>
<organism evidence="4 5">
    <name type="scientific">Emericellopsis atlantica</name>
    <dbReference type="NCBI Taxonomy" id="2614577"/>
    <lineage>
        <taxon>Eukaryota</taxon>
        <taxon>Fungi</taxon>
        <taxon>Dikarya</taxon>
        <taxon>Ascomycota</taxon>
        <taxon>Pezizomycotina</taxon>
        <taxon>Sordariomycetes</taxon>
        <taxon>Hypocreomycetidae</taxon>
        <taxon>Hypocreales</taxon>
        <taxon>Bionectriaceae</taxon>
        <taxon>Emericellopsis</taxon>
    </lineage>
</organism>
<dbReference type="AlphaFoldDB" id="A0A9P8CP07"/>
<dbReference type="OrthoDB" id="2574141at2759"/>
<evidence type="ECO:0000256" key="1">
    <source>
        <dbReference type="ARBA" id="ARBA00023242"/>
    </source>
</evidence>
<name>A0A9P8CP07_9HYPO</name>
<dbReference type="PROSITE" id="PS50048">
    <property type="entry name" value="ZN2_CY6_FUNGAL_2"/>
    <property type="match status" value="1"/>
</dbReference>
<evidence type="ECO:0000259" key="3">
    <source>
        <dbReference type="PROSITE" id="PS50048"/>
    </source>
</evidence>
<dbReference type="CDD" id="cd00067">
    <property type="entry name" value="GAL4"/>
    <property type="match status" value="1"/>
</dbReference>
<dbReference type="SUPFAM" id="SSF57701">
    <property type="entry name" value="Zn2/Cys6 DNA-binding domain"/>
    <property type="match status" value="1"/>
</dbReference>
<accession>A0A9P8CP07</accession>
<dbReference type="Proteomes" id="UP000887229">
    <property type="component" value="Unassembled WGS sequence"/>
</dbReference>
<dbReference type="Gene3D" id="4.10.240.10">
    <property type="entry name" value="Zn(2)-C6 fungal-type DNA-binding domain"/>
    <property type="match status" value="1"/>
</dbReference>
<evidence type="ECO:0000313" key="5">
    <source>
        <dbReference type="Proteomes" id="UP000887229"/>
    </source>
</evidence>
<dbReference type="RefSeq" id="XP_046118263.1">
    <property type="nucleotide sequence ID" value="XM_046262209.1"/>
</dbReference>
<feature type="compositionally biased region" description="Low complexity" evidence="2">
    <location>
        <begin position="151"/>
        <end position="166"/>
    </location>
</feature>
<feature type="domain" description="Zn(2)-C6 fungal-type" evidence="3">
    <location>
        <begin position="15"/>
        <end position="53"/>
    </location>
</feature>
<dbReference type="InterPro" id="IPR001138">
    <property type="entry name" value="Zn2Cys6_DnaBD"/>
</dbReference>
<proteinExistence type="predicted"/>
<feature type="compositionally biased region" description="Polar residues" evidence="2">
    <location>
        <begin position="167"/>
        <end position="184"/>
    </location>
</feature>
<feature type="region of interest" description="Disordered" evidence="2">
    <location>
        <begin position="121"/>
        <end position="192"/>
    </location>
</feature>
<protein>
    <recommendedName>
        <fullName evidence="3">Zn(2)-C6 fungal-type domain-containing protein</fullName>
    </recommendedName>
</protein>
<dbReference type="Pfam" id="PF00172">
    <property type="entry name" value="Zn_clus"/>
    <property type="match status" value="1"/>
</dbReference>
<gene>
    <name evidence="4" type="ORF">F5Z01DRAFT_636416</name>
</gene>
<feature type="compositionally biased region" description="Basic residues" evidence="2">
    <location>
        <begin position="58"/>
        <end position="69"/>
    </location>
</feature>
<sequence>MAHSNLDSNQPLRFACDRCHTQKLRCPRQRERSLTHPDEPCSRCRKHSIPCIVSQQRKVGRPRKLKAKKQQPEQRETSNTLPGAGTMGYHHAADPARISTDGMAKMPFEAFPNEFGTMSLSPLNLTGGPSDMMESQGQPISDEDAFGLDRSSSLSSATSSSKTDSLQLDSPSVFLNTPASSTKPFESPPSFDRALEDLADMGPPPTVSRGALSYREILDLNVRILALWEEITSATDSSAMLQHIVALSKDLTNAARSSVPYLFNSSSSSSSAPLSSLSSGKYSTMDSDDYHELSSAFSPKRSPSPDTLGRLSSPSAHAESIPDFTAIFQLAGCYAQILHLFEVTLDSLWEQYGEPESNHGLDQGHGIIGSLEASLAVHTVTYLLDRLHRAFSMSHSLTQGSTSFCSSREMATRRVLTGSAKVTGGLIGRGLAEMEELEERLASRSKQLQQNINRCDV</sequence>
<dbReference type="EMBL" id="MU251254">
    <property type="protein sequence ID" value="KAG9254339.1"/>
    <property type="molecule type" value="Genomic_DNA"/>
</dbReference>
<keyword evidence="5" id="KW-1185">Reference proteome</keyword>
<dbReference type="InterPro" id="IPR036864">
    <property type="entry name" value="Zn2-C6_fun-type_DNA-bd_sf"/>
</dbReference>
<evidence type="ECO:0000256" key="2">
    <source>
        <dbReference type="SAM" id="MobiDB-lite"/>
    </source>
</evidence>
<reference evidence="4" key="1">
    <citation type="journal article" date="2021" name="IMA Fungus">
        <title>Genomic characterization of three marine fungi, including Emericellopsis atlantica sp. nov. with signatures of a generalist lifestyle and marine biomass degradation.</title>
        <authorList>
            <person name="Hagestad O.C."/>
            <person name="Hou L."/>
            <person name="Andersen J.H."/>
            <person name="Hansen E.H."/>
            <person name="Altermark B."/>
            <person name="Li C."/>
            <person name="Kuhnert E."/>
            <person name="Cox R.J."/>
            <person name="Crous P.W."/>
            <person name="Spatafora J.W."/>
            <person name="Lail K."/>
            <person name="Amirebrahimi M."/>
            <person name="Lipzen A."/>
            <person name="Pangilinan J."/>
            <person name="Andreopoulos W."/>
            <person name="Hayes R.D."/>
            <person name="Ng V."/>
            <person name="Grigoriev I.V."/>
            <person name="Jackson S.A."/>
            <person name="Sutton T.D.S."/>
            <person name="Dobson A.D.W."/>
            <person name="Rama T."/>
        </authorList>
    </citation>
    <scope>NUCLEOTIDE SEQUENCE</scope>
    <source>
        <strain evidence="4">TS7</strain>
    </source>
</reference>
<dbReference type="GO" id="GO:0008270">
    <property type="term" value="F:zinc ion binding"/>
    <property type="evidence" value="ECO:0007669"/>
    <property type="project" value="InterPro"/>
</dbReference>
<comment type="caution">
    <text evidence="4">The sequence shown here is derived from an EMBL/GenBank/DDBJ whole genome shotgun (WGS) entry which is preliminary data.</text>
</comment>
<evidence type="ECO:0000313" key="4">
    <source>
        <dbReference type="EMBL" id="KAG9254339.1"/>
    </source>
</evidence>
<keyword evidence="1" id="KW-0539">Nucleus</keyword>